<feature type="transmembrane region" description="Helical" evidence="6">
    <location>
        <begin position="378"/>
        <end position="404"/>
    </location>
</feature>
<keyword evidence="4 6" id="KW-1133">Transmembrane helix</keyword>
<dbReference type="PANTHER" id="PTHR30572">
    <property type="entry name" value="MEMBRANE COMPONENT OF TRANSPORTER-RELATED"/>
    <property type="match status" value="1"/>
</dbReference>
<sequence length="792" mass="88518">MIKNYFKMAWRTLSKNMSYSAINIVGLSVSLCATILILLWVWDELSFDRMHDKAERIFQVSTTFDSTSDNAWPVGSAPLAEFGQKEIPAIEASCRFSNSDAILIKENDNQPFEESGKYIDDSFFQLFDFPLIAGDRAHPFSDKHAIILTKSLAQKYFGNDNALGKSVLVDSDPSSGLGKQPFTVTAIIDDFPLNSSVTADFLLPFALLADTWENGINDEWGNFRFPTFFLLRDAKEAAVVGKQLADMHRRHNDADIFKGLVYYMQPFTSVHLFNAKGQERGMQQVRIFIIVAMVTLLIACINYVNLVTARSSRRMKEIGMRKISGATRIHLFWQFITESFVVTLIAIVLALGLAYLFLPIYNTLSGKEMMIQLSDIRLWLVFAGCLVLVLLMAGVYPALLLSTFRPIKALKGFIIMSGRNNSFRKTLVVVQFVCSVVLIISTLVIGQQLEFIRQKDLGYDKENVFIFGQQNFASKFEAIRTELMNKPGIIGISAASSDISNIGSGTGDINWEGKPASMSNFMINKIAVDHEFVEVMNLEILAGKSFTGTPADSSYILLNESAIKAMGLNDPVGKSLTFMYRPVTIAGIIKDFHFADLKREIEPCVLYNMGLRAPLGAMYVRTASGQADHALAGVRQIWSRYNANLNFNYKFLDSAFDEQYKSDIRAGKLFKIFAGIAILVSCLGLFGLVTFTVETKVKEIGIRKTLGASISQIIIFISKDFLKLVGISFVIAFPLGWWMMKRWLEDYVYRTDIAWWVFVFAGIGAFGIAAITVCGKSLRAAKSNPINSLRNE</sequence>
<keyword evidence="2" id="KW-1003">Cell membrane</keyword>
<feature type="domain" description="ABC3 transporter permease C-terminal" evidence="7">
    <location>
        <begin position="672"/>
        <end position="785"/>
    </location>
</feature>
<evidence type="ECO:0000256" key="1">
    <source>
        <dbReference type="ARBA" id="ARBA00004651"/>
    </source>
</evidence>
<dbReference type="InterPro" id="IPR050250">
    <property type="entry name" value="Macrolide_Exporter_MacB"/>
</dbReference>
<comment type="subcellular location">
    <subcellularLocation>
        <location evidence="1">Cell membrane</location>
        <topology evidence="1">Multi-pass membrane protein</topology>
    </subcellularLocation>
</comment>
<gene>
    <name evidence="9" type="ORF">ACFSQ6_10225</name>
</gene>
<keyword evidence="3 6" id="KW-0812">Transmembrane</keyword>
<feature type="domain" description="MacB-like periplasmic core" evidence="8">
    <location>
        <begin position="20"/>
        <end position="234"/>
    </location>
</feature>
<evidence type="ECO:0000256" key="3">
    <source>
        <dbReference type="ARBA" id="ARBA00022692"/>
    </source>
</evidence>
<proteinExistence type="predicted"/>
<dbReference type="EMBL" id="JBHUMB010000013">
    <property type="protein sequence ID" value="MFD2743774.1"/>
    <property type="molecule type" value="Genomic_DNA"/>
</dbReference>
<accession>A0ABW5UD60</accession>
<feature type="transmembrane region" description="Helical" evidence="6">
    <location>
        <begin position="21"/>
        <end position="42"/>
    </location>
</feature>
<keyword evidence="10" id="KW-1185">Reference proteome</keyword>
<evidence type="ECO:0000256" key="6">
    <source>
        <dbReference type="SAM" id="Phobius"/>
    </source>
</evidence>
<dbReference type="PANTHER" id="PTHR30572:SF18">
    <property type="entry name" value="ABC-TYPE MACROLIDE FAMILY EXPORT SYSTEM PERMEASE COMPONENT 2"/>
    <property type="match status" value="1"/>
</dbReference>
<feature type="transmembrane region" description="Helical" evidence="6">
    <location>
        <begin position="672"/>
        <end position="693"/>
    </location>
</feature>
<evidence type="ECO:0000256" key="4">
    <source>
        <dbReference type="ARBA" id="ARBA00022989"/>
    </source>
</evidence>
<dbReference type="Proteomes" id="UP001597418">
    <property type="component" value="Unassembled WGS sequence"/>
</dbReference>
<evidence type="ECO:0000313" key="9">
    <source>
        <dbReference type="EMBL" id="MFD2743774.1"/>
    </source>
</evidence>
<feature type="transmembrane region" description="Helical" evidence="6">
    <location>
        <begin position="753"/>
        <end position="774"/>
    </location>
</feature>
<organism evidence="9 10">
    <name type="scientific">Sphingobacterium populi</name>
    <dbReference type="NCBI Taxonomy" id="1812824"/>
    <lineage>
        <taxon>Bacteria</taxon>
        <taxon>Pseudomonadati</taxon>
        <taxon>Bacteroidota</taxon>
        <taxon>Sphingobacteriia</taxon>
        <taxon>Sphingobacteriales</taxon>
        <taxon>Sphingobacteriaceae</taxon>
        <taxon>Sphingobacterium</taxon>
    </lineage>
</organism>
<feature type="transmembrane region" description="Helical" evidence="6">
    <location>
        <begin position="713"/>
        <end position="733"/>
    </location>
</feature>
<dbReference type="RefSeq" id="WP_066756888.1">
    <property type="nucleotide sequence ID" value="NZ_JBHUMB010000013.1"/>
</dbReference>
<dbReference type="Pfam" id="PF02687">
    <property type="entry name" value="FtsX"/>
    <property type="match status" value="2"/>
</dbReference>
<evidence type="ECO:0000256" key="5">
    <source>
        <dbReference type="ARBA" id="ARBA00023136"/>
    </source>
</evidence>
<reference evidence="10" key="1">
    <citation type="journal article" date="2019" name="Int. J. Syst. Evol. Microbiol.">
        <title>The Global Catalogue of Microorganisms (GCM) 10K type strain sequencing project: providing services to taxonomists for standard genome sequencing and annotation.</title>
        <authorList>
            <consortium name="The Broad Institute Genomics Platform"/>
            <consortium name="The Broad Institute Genome Sequencing Center for Infectious Disease"/>
            <person name="Wu L."/>
            <person name="Ma J."/>
        </authorList>
    </citation>
    <scope>NUCLEOTIDE SEQUENCE [LARGE SCALE GENOMIC DNA]</scope>
    <source>
        <strain evidence="10">KCTC 42247</strain>
    </source>
</reference>
<keyword evidence="5 6" id="KW-0472">Membrane</keyword>
<feature type="domain" description="ABC3 transporter permease C-terminal" evidence="7">
    <location>
        <begin position="289"/>
        <end position="400"/>
    </location>
</feature>
<evidence type="ECO:0000259" key="7">
    <source>
        <dbReference type="Pfam" id="PF02687"/>
    </source>
</evidence>
<dbReference type="InterPro" id="IPR025857">
    <property type="entry name" value="MacB_PCD"/>
</dbReference>
<protein>
    <submittedName>
        <fullName evidence="9">ABC transporter permease</fullName>
    </submittedName>
</protein>
<name>A0ABW5UD60_9SPHI</name>
<evidence type="ECO:0000259" key="8">
    <source>
        <dbReference type="Pfam" id="PF12704"/>
    </source>
</evidence>
<feature type="transmembrane region" description="Helical" evidence="6">
    <location>
        <begin position="425"/>
        <end position="445"/>
    </location>
</feature>
<comment type="caution">
    <text evidence="9">The sequence shown here is derived from an EMBL/GenBank/DDBJ whole genome shotgun (WGS) entry which is preliminary data.</text>
</comment>
<dbReference type="InterPro" id="IPR003838">
    <property type="entry name" value="ABC3_permease_C"/>
</dbReference>
<feature type="transmembrane region" description="Helical" evidence="6">
    <location>
        <begin position="329"/>
        <end position="358"/>
    </location>
</feature>
<evidence type="ECO:0000256" key="2">
    <source>
        <dbReference type="ARBA" id="ARBA00022475"/>
    </source>
</evidence>
<evidence type="ECO:0000313" key="10">
    <source>
        <dbReference type="Proteomes" id="UP001597418"/>
    </source>
</evidence>
<feature type="domain" description="MacB-like periplasmic core" evidence="8">
    <location>
        <begin position="435"/>
        <end position="592"/>
    </location>
</feature>
<feature type="transmembrane region" description="Helical" evidence="6">
    <location>
        <begin position="287"/>
        <end position="308"/>
    </location>
</feature>
<dbReference type="Pfam" id="PF12704">
    <property type="entry name" value="MacB_PCD"/>
    <property type="match status" value="2"/>
</dbReference>